<organism evidence="4 5">
    <name type="scientific">Xanthocytophaga flava</name>
    <dbReference type="NCBI Taxonomy" id="3048013"/>
    <lineage>
        <taxon>Bacteria</taxon>
        <taxon>Pseudomonadati</taxon>
        <taxon>Bacteroidota</taxon>
        <taxon>Cytophagia</taxon>
        <taxon>Cytophagales</taxon>
        <taxon>Rhodocytophagaceae</taxon>
        <taxon>Xanthocytophaga</taxon>
    </lineage>
</organism>
<evidence type="ECO:0000256" key="1">
    <source>
        <dbReference type="SAM" id="Coils"/>
    </source>
</evidence>
<evidence type="ECO:0000259" key="3">
    <source>
        <dbReference type="SMART" id="SM00065"/>
    </source>
</evidence>
<evidence type="ECO:0000313" key="4">
    <source>
        <dbReference type="EMBL" id="MDJ1483567.1"/>
    </source>
</evidence>
<dbReference type="InterPro" id="IPR035965">
    <property type="entry name" value="PAS-like_dom_sf"/>
</dbReference>
<dbReference type="SUPFAM" id="SSF55785">
    <property type="entry name" value="PYP-like sensor domain (PAS domain)"/>
    <property type="match status" value="1"/>
</dbReference>
<dbReference type="InterPro" id="IPR003018">
    <property type="entry name" value="GAF"/>
</dbReference>
<proteinExistence type="predicted"/>
<dbReference type="EMBL" id="JASJOS010000011">
    <property type="protein sequence ID" value="MDJ1483567.1"/>
    <property type="molecule type" value="Genomic_DNA"/>
</dbReference>
<dbReference type="SMART" id="SM00065">
    <property type="entry name" value="GAF"/>
    <property type="match status" value="1"/>
</dbReference>
<dbReference type="Gene3D" id="3.30.450.40">
    <property type="match status" value="1"/>
</dbReference>
<protein>
    <submittedName>
        <fullName evidence="4">GAF domain-containing protein</fullName>
    </submittedName>
</protein>
<feature type="transmembrane region" description="Helical" evidence="2">
    <location>
        <begin position="12"/>
        <end position="32"/>
    </location>
</feature>
<keyword evidence="1" id="KW-0175">Coiled coil</keyword>
<dbReference type="RefSeq" id="WP_313983600.1">
    <property type="nucleotide sequence ID" value="NZ_JASJOS010000011.1"/>
</dbReference>
<gene>
    <name evidence="4" type="ORF">QNI16_23920</name>
</gene>
<evidence type="ECO:0000256" key="2">
    <source>
        <dbReference type="SAM" id="Phobius"/>
    </source>
</evidence>
<dbReference type="SUPFAM" id="SSF55781">
    <property type="entry name" value="GAF domain-like"/>
    <property type="match status" value="1"/>
</dbReference>
<keyword evidence="2" id="KW-0472">Membrane</keyword>
<name>A0AAE3QQE3_9BACT</name>
<dbReference type="AlphaFoldDB" id="A0AAE3QQE3"/>
<evidence type="ECO:0000313" key="5">
    <source>
        <dbReference type="Proteomes" id="UP001241110"/>
    </source>
</evidence>
<sequence>MKQTKKTMPFDISLKLTFIVLSGTLIFVAFLLFQESYFVRGIVLIIAALLGAGLYWLIYSQLLKPIKGLGYVTDQIVKGNHISTFHFKSIHTDLMGLLKSIDFLREELHLSEQIITNIEAGNFDTNTYTGDKNKYRLVDALLRMQNQMKMVEEESRRRHWATQGLAHFSEILRNHTLNRQELADTVLSSLIKYLNANQGGLFIVNEQDTKDIHFELISSYAYERKKYLKKRIDIGEGLVGQLYLEKDTIFLTDIPSDYISITSGLGKANPTCILLVPLKNNDQVEGAIEIASFQAFEPYQIEFVEKLAESISSAIVSAKVSEQTKRLLEETRLQTEFLKAQEEEMRQNMEEMAATQEEMQRMQNELSHKESNLQAVINCTDDSMTAMDTNYRITLMNDVIRQRYANSQFSDFKEGANALDYLGNVRDEWKQRYDRALSGEKFDFVAKSVVQGEDCYRQYIVGPIFTAEHKVRGIYVFSRDITHIKTLEIAYEELLSRLELQESES</sequence>
<feature type="domain" description="GAF" evidence="3">
    <location>
        <begin position="178"/>
        <end position="325"/>
    </location>
</feature>
<feature type="transmembrane region" description="Helical" evidence="2">
    <location>
        <begin position="38"/>
        <end position="58"/>
    </location>
</feature>
<feature type="coiled-coil region" evidence="1">
    <location>
        <begin position="328"/>
        <end position="372"/>
    </location>
</feature>
<dbReference type="Pfam" id="PF13185">
    <property type="entry name" value="GAF_2"/>
    <property type="match status" value="1"/>
</dbReference>
<accession>A0AAE3QQE3</accession>
<keyword evidence="2" id="KW-1133">Transmembrane helix</keyword>
<dbReference type="Proteomes" id="UP001241110">
    <property type="component" value="Unassembled WGS sequence"/>
</dbReference>
<keyword evidence="2" id="KW-0812">Transmembrane</keyword>
<reference evidence="4" key="1">
    <citation type="submission" date="2023-05" db="EMBL/GenBank/DDBJ databases">
        <authorList>
            <person name="Zhang X."/>
        </authorList>
    </citation>
    <scope>NUCLEOTIDE SEQUENCE</scope>
    <source>
        <strain evidence="4">YF14B1</strain>
    </source>
</reference>
<dbReference type="Gene3D" id="3.30.450.20">
    <property type="entry name" value="PAS domain"/>
    <property type="match status" value="1"/>
</dbReference>
<comment type="caution">
    <text evidence="4">The sequence shown here is derived from an EMBL/GenBank/DDBJ whole genome shotgun (WGS) entry which is preliminary data.</text>
</comment>
<dbReference type="InterPro" id="IPR029016">
    <property type="entry name" value="GAF-like_dom_sf"/>
</dbReference>